<dbReference type="Proteomes" id="UP000003803">
    <property type="component" value="Unassembled WGS sequence"/>
</dbReference>
<proteinExistence type="predicted"/>
<protein>
    <submittedName>
        <fullName evidence="2">Uncharacterized protein</fullName>
    </submittedName>
</protein>
<gene>
    <name evidence="2" type="ORF">ANACOL_03946</name>
</gene>
<name>B0PGS8_9FIRM</name>
<feature type="region of interest" description="Disordered" evidence="1">
    <location>
        <begin position="1"/>
        <end position="31"/>
    </location>
</feature>
<reference evidence="2" key="2">
    <citation type="submission" date="2013-09" db="EMBL/GenBank/DDBJ databases">
        <title>Draft genome sequence of Anaerotruncus colihominis(DSM 17241).</title>
        <authorList>
            <person name="Sudarsanam P."/>
            <person name="Ley R."/>
            <person name="Guruge J."/>
            <person name="Turnbaugh P.J."/>
            <person name="Mahowald M."/>
            <person name="Liep D."/>
            <person name="Gordon J."/>
        </authorList>
    </citation>
    <scope>NUCLEOTIDE SEQUENCE</scope>
    <source>
        <strain evidence="2">DSM 17241</strain>
    </source>
</reference>
<accession>B0PGS8</accession>
<dbReference type="HOGENOM" id="CLU_2271528_0_0_9"/>
<keyword evidence="3" id="KW-1185">Reference proteome</keyword>
<reference evidence="2" key="1">
    <citation type="submission" date="2007-11" db="EMBL/GenBank/DDBJ databases">
        <authorList>
            <person name="Fulton L."/>
            <person name="Clifton S."/>
            <person name="Fulton B."/>
            <person name="Xu J."/>
            <person name="Minx P."/>
            <person name="Pepin K.H."/>
            <person name="Johnson M."/>
            <person name="Thiruvilangam P."/>
            <person name="Bhonagiri V."/>
            <person name="Nash W.E."/>
            <person name="Mardis E.R."/>
            <person name="Wilson R.K."/>
        </authorList>
    </citation>
    <scope>NUCLEOTIDE SEQUENCE [LARGE SCALE GENOMIC DNA]</scope>
    <source>
        <strain evidence="2">DSM 17241</strain>
    </source>
</reference>
<evidence type="ECO:0000313" key="3">
    <source>
        <dbReference type="Proteomes" id="UP000003803"/>
    </source>
</evidence>
<sequence>MSEKTHAHKSFSGAAGAIGAGPIAKKPKTEQRYRCSRNGHARFLKISVGVFGRSGRRTCDWKAAYIHCIPKQEDCNKIILFLAIDSCINHSDKSLTLISQSV</sequence>
<feature type="compositionally biased region" description="Low complexity" evidence="1">
    <location>
        <begin position="13"/>
        <end position="24"/>
    </location>
</feature>
<dbReference type="EMBL" id="ABGD02000030">
    <property type="protein sequence ID" value="EDS09176.1"/>
    <property type="molecule type" value="Genomic_DNA"/>
</dbReference>
<evidence type="ECO:0000313" key="2">
    <source>
        <dbReference type="EMBL" id="EDS09176.1"/>
    </source>
</evidence>
<dbReference type="AlphaFoldDB" id="B0PGS8"/>
<comment type="caution">
    <text evidence="2">The sequence shown here is derived from an EMBL/GenBank/DDBJ whole genome shotgun (WGS) entry which is preliminary data.</text>
</comment>
<organism evidence="2 3">
    <name type="scientific">Anaerotruncus colihominis DSM 17241</name>
    <dbReference type="NCBI Taxonomy" id="445972"/>
    <lineage>
        <taxon>Bacteria</taxon>
        <taxon>Bacillati</taxon>
        <taxon>Bacillota</taxon>
        <taxon>Clostridia</taxon>
        <taxon>Eubacteriales</taxon>
        <taxon>Oscillospiraceae</taxon>
        <taxon>Anaerotruncus</taxon>
    </lineage>
</organism>
<evidence type="ECO:0000256" key="1">
    <source>
        <dbReference type="SAM" id="MobiDB-lite"/>
    </source>
</evidence>